<feature type="domain" description="Flavodoxin-like" evidence="9">
    <location>
        <begin position="4"/>
        <end position="146"/>
    </location>
</feature>
<evidence type="ECO:0000313" key="11">
    <source>
        <dbReference type="Proteomes" id="UP000248066"/>
    </source>
</evidence>
<keyword evidence="7 8" id="KW-0249">Electron transport</keyword>
<dbReference type="GO" id="GO:0010181">
    <property type="term" value="F:FMN binding"/>
    <property type="evidence" value="ECO:0007669"/>
    <property type="project" value="UniProtKB-UniRule"/>
</dbReference>
<evidence type="ECO:0000256" key="2">
    <source>
        <dbReference type="ARBA" id="ARBA00003297"/>
    </source>
</evidence>
<comment type="cofactor">
    <cofactor evidence="1 8">
        <name>FMN</name>
        <dbReference type="ChEBI" id="CHEBI:58210"/>
    </cofactor>
</comment>
<dbReference type="Gene3D" id="3.40.50.360">
    <property type="match status" value="1"/>
</dbReference>
<dbReference type="GO" id="GO:0016651">
    <property type="term" value="F:oxidoreductase activity, acting on NAD(P)H"/>
    <property type="evidence" value="ECO:0007669"/>
    <property type="project" value="UniProtKB-ARBA"/>
</dbReference>
<dbReference type="InterPro" id="IPR008254">
    <property type="entry name" value="Flavodoxin/NO_synth"/>
</dbReference>
<sequence length="152" mass="16879">MMRCGIIFVSMSGNTEDIADMIAAEVKNRDSSAVVEKHEMDEIEAGELSGFDVIFLGSYTWGDGDLPYEAEDFYEELEDVDLSGKAIGVFGSGDRDYPHFCSAVDMFAERAEKQGARTMLSNVKVELAPDTEEDEEQIRKLVKDCMKSLVTP</sequence>
<dbReference type="PANTHER" id="PTHR42809">
    <property type="entry name" value="FLAVODOXIN 2"/>
    <property type="match status" value="1"/>
</dbReference>
<reference evidence="10 11" key="1">
    <citation type="submission" date="2017-10" db="EMBL/GenBank/DDBJ databases">
        <title>Bacillus sp. nov., a halophilic bacterium isolated from a Yangshapao Lake.</title>
        <authorList>
            <person name="Wang H."/>
        </authorList>
    </citation>
    <scope>NUCLEOTIDE SEQUENCE [LARGE SCALE GENOMIC DNA]</scope>
    <source>
        <strain evidence="10 11">YSP-3</strain>
    </source>
</reference>
<dbReference type="PANTHER" id="PTHR42809:SF1">
    <property type="entry name" value="FLAVODOXIN 1"/>
    <property type="match status" value="1"/>
</dbReference>
<dbReference type="NCBIfam" id="NF005216">
    <property type="entry name" value="PRK06703.1"/>
    <property type="match status" value="1"/>
</dbReference>
<organism evidence="10 11">
    <name type="scientific">Alteribacter lacisalsi</name>
    <dbReference type="NCBI Taxonomy" id="2045244"/>
    <lineage>
        <taxon>Bacteria</taxon>
        <taxon>Bacillati</taxon>
        <taxon>Bacillota</taxon>
        <taxon>Bacilli</taxon>
        <taxon>Bacillales</taxon>
        <taxon>Bacillaceae</taxon>
        <taxon>Alteribacter</taxon>
    </lineage>
</organism>
<evidence type="ECO:0000256" key="4">
    <source>
        <dbReference type="ARBA" id="ARBA00022448"/>
    </source>
</evidence>
<evidence type="ECO:0000256" key="7">
    <source>
        <dbReference type="ARBA" id="ARBA00022982"/>
    </source>
</evidence>
<evidence type="ECO:0000256" key="8">
    <source>
        <dbReference type="RuleBase" id="RU367037"/>
    </source>
</evidence>
<dbReference type="PROSITE" id="PS00201">
    <property type="entry name" value="FLAVODOXIN"/>
    <property type="match status" value="1"/>
</dbReference>
<evidence type="ECO:0000256" key="5">
    <source>
        <dbReference type="ARBA" id="ARBA00022630"/>
    </source>
</evidence>
<dbReference type="InterPro" id="IPR029039">
    <property type="entry name" value="Flavoprotein-like_sf"/>
</dbReference>
<dbReference type="GO" id="GO:0009055">
    <property type="term" value="F:electron transfer activity"/>
    <property type="evidence" value="ECO:0007669"/>
    <property type="project" value="UniProtKB-UniRule"/>
</dbReference>
<protein>
    <recommendedName>
        <fullName evidence="8">Flavodoxin</fullName>
    </recommendedName>
</protein>
<accession>A0A2W0HJK8</accession>
<comment type="similarity">
    <text evidence="3 8">Belongs to the flavodoxin family.</text>
</comment>
<dbReference type="AlphaFoldDB" id="A0A2W0HJK8"/>
<evidence type="ECO:0000313" key="10">
    <source>
        <dbReference type="EMBL" id="PYZ96989.1"/>
    </source>
</evidence>
<comment type="function">
    <text evidence="2 8">Low-potential electron donor to a number of redox enzymes.</text>
</comment>
<dbReference type="SUPFAM" id="SSF52218">
    <property type="entry name" value="Flavoproteins"/>
    <property type="match status" value="1"/>
</dbReference>
<dbReference type="NCBIfam" id="TIGR01753">
    <property type="entry name" value="flav_short"/>
    <property type="match status" value="1"/>
</dbReference>
<proteinExistence type="inferred from homology"/>
<dbReference type="InterPro" id="IPR010087">
    <property type="entry name" value="Flav_short"/>
</dbReference>
<keyword evidence="5 8" id="KW-0285">Flavoprotein</keyword>
<dbReference type="OrthoDB" id="9790745at2"/>
<gene>
    <name evidence="10" type="ORF">CR205_11745</name>
</gene>
<dbReference type="InterPro" id="IPR050619">
    <property type="entry name" value="Flavodoxin"/>
</dbReference>
<dbReference type="EMBL" id="PDOF01000002">
    <property type="protein sequence ID" value="PYZ96989.1"/>
    <property type="molecule type" value="Genomic_DNA"/>
</dbReference>
<keyword evidence="4 8" id="KW-0813">Transport</keyword>
<keyword evidence="6 8" id="KW-0288">FMN</keyword>
<comment type="caution">
    <text evidence="10">The sequence shown here is derived from an EMBL/GenBank/DDBJ whole genome shotgun (WGS) entry which is preliminary data.</text>
</comment>
<evidence type="ECO:0000256" key="1">
    <source>
        <dbReference type="ARBA" id="ARBA00001917"/>
    </source>
</evidence>
<dbReference type="NCBIfam" id="NF005246">
    <property type="entry name" value="PRK06756.1"/>
    <property type="match status" value="1"/>
</dbReference>
<evidence type="ECO:0000256" key="3">
    <source>
        <dbReference type="ARBA" id="ARBA00005267"/>
    </source>
</evidence>
<dbReference type="InterPro" id="IPR001226">
    <property type="entry name" value="Flavodoxin_CS"/>
</dbReference>
<evidence type="ECO:0000256" key="6">
    <source>
        <dbReference type="ARBA" id="ARBA00022643"/>
    </source>
</evidence>
<keyword evidence="11" id="KW-1185">Reference proteome</keyword>
<evidence type="ECO:0000259" key="9">
    <source>
        <dbReference type="PROSITE" id="PS50902"/>
    </source>
</evidence>
<dbReference type="RefSeq" id="WP_110520931.1">
    <property type="nucleotide sequence ID" value="NZ_PDOF01000002.1"/>
</dbReference>
<name>A0A2W0HJK8_9BACI</name>
<dbReference type="Pfam" id="PF00258">
    <property type="entry name" value="Flavodoxin_1"/>
    <property type="match status" value="1"/>
</dbReference>
<dbReference type="Proteomes" id="UP000248066">
    <property type="component" value="Unassembled WGS sequence"/>
</dbReference>
<dbReference type="PROSITE" id="PS50902">
    <property type="entry name" value="FLAVODOXIN_LIKE"/>
    <property type="match status" value="1"/>
</dbReference>